<evidence type="ECO:0000313" key="4">
    <source>
        <dbReference type="EMBL" id="PKI42495.1"/>
    </source>
</evidence>
<dbReference type="AlphaFoldDB" id="A0A218WAE0"/>
<reference evidence="3" key="2">
    <citation type="submission" date="2017-06" db="EMBL/GenBank/DDBJ databases">
        <title>The pomegranate genome and the genomics of punicalagin biosynthesis.</title>
        <authorList>
            <person name="Xu C."/>
        </authorList>
    </citation>
    <scope>NUCLEOTIDE SEQUENCE [LARGE SCALE GENOMIC DNA]</scope>
    <source>
        <tissue evidence="3">Fresh leaf</tissue>
    </source>
</reference>
<feature type="domain" description="F-box/LRR-repeat protein 15-like leucin rich repeat" evidence="2">
    <location>
        <begin position="56"/>
        <end position="594"/>
    </location>
</feature>
<dbReference type="PANTHER" id="PTHR13318">
    <property type="entry name" value="PARTNER OF PAIRED, ISOFORM B-RELATED"/>
    <property type="match status" value="1"/>
</dbReference>
<dbReference type="GO" id="GO:0019005">
    <property type="term" value="C:SCF ubiquitin ligase complex"/>
    <property type="evidence" value="ECO:0007669"/>
    <property type="project" value="TreeGrafter"/>
</dbReference>
<dbReference type="SUPFAM" id="SSF52047">
    <property type="entry name" value="RNI-like"/>
    <property type="match status" value="2"/>
</dbReference>
<reference evidence="4 6" key="3">
    <citation type="submission" date="2017-11" db="EMBL/GenBank/DDBJ databases">
        <title>De-novo sequencing of pomegranate (Punica granatum L.) genome.</title>
        <authorList>
            <person name="Akparov Z."/>
            <person name="Amiraslanov A."/>
            <person name="Hajiyeva S."/>
            <person name="Abbasov M."/>
            <person name="Kaur K."/>
            <person name="Hamwieh A."/>
            <person name="Solovyev V."/>
            <person name="Salamov A."/>
            <person name="Braich B."/>
            <person name="Kosarev P."/>
            <person name="Mahmoud A."/>
            <person name="Hajiyev E."/>
            <person name="Babayeva S."/>
            <person name="Izzatullayeva V."/>
            <person name="Mammadov A."/>
            <person name="Mammadov A."/>
            <person name="Sharifova S."/>
            <person name="Ojaghi J."/>
            <person name="Eynullazada K."/>
            <person name="Bayramov B."/>
            <person name="Abdulazimova A."/>
            <person name="Shahmuradov I."/>
        </authorList>
    </citation>
    <scope>NUCLEOTIDE SEQUENCE [LARGE SCALE GENOMIC DNA]</scope>
    <source>
        <strain evidence="4">AG2017</strain>
        <strain evidence="6">cv. AG2017</strain>
        <tissue evidence="4">Leaf</tissue>
    </source>
</reference>
<dbReference type="InterPro" id="IPR032675">
    <property type="entry name" value="LRR_dom_sf"/>
</dbReference>
<evidence type="ECO:0000313" key="3">
    <source>
        <dbReference type="EMBL" id="OWM69181.1"/>
    </source>
</evidence>
<dbReference type="InterPro" id="IPR006553">
    <property type="entry name" value="Leu-rich_rpt_Cys-con_subtyp"/>
</dbReference>
<dbReference type="GO" id="GO:0031146">
    <property type="term" value="P:SCF-dependent proteasomal ubiquitin-dependent protein catabolic process"/>
    <property type="evidence" value="ECO:0007669"/>
    <property type="project" value="TreeGrafter"/>
</dbReference>
<dbReference type="InterPro" id="IPR001810">
    <property type="entry name" value="F-box_dom"/>
</dbReference>
<sequence>MEGCRRRGSGLDSLPSNLLINEILRRLDLPSLCTLSCVSTSLRSAADQALSLLPSLDISEISPDVRTLNHIFSRCRGVDTLTVNCLRLNDLDVDAFLGPHVRELNLFHGALLSPRVLASVTHRCANLRVLMVEMGDCGDRPLWEYLSALLMNCIHLESLCIKTRMIGSSLSSFQWIPMLWSKNVKSLKLHPVYCGEAFSIMQGLSPEPAGISSYQLLSPSSGFTLQKLSLYLDVITDDLIVMITRKLPHLVELSLEDMPVKEPSISHDLTDVGFQSLSSCHHLRSLSLARNRQYCPVSFKRVSNMGIFLFSEGCKGLELIRLSGFSKVSDAGFTSILQSCRNLKKFEIRNAPLLSDLSFHDLAKAPCSLSELRIRSCNLITSETAKKLACYSSLELLDFGGCWSIADLGVSSISSLYGLTTLDLAGADITDTGLSTLGQGTSPIKSLSLRGCKRVTDKGISYLLQDRGIIRNTLSTLDLGHMPGISDLAIHMIVGSSAGITELCIRSCFHVTDSAVEALSKRGSPAIRKLDLHSCTGLSSASIGFLTRPLFKGLWWIGVGATHLSNGRSNLSEIPAERPWLTLCAHGCEMGCHDGWQFHAEGSQSPQYETELGGR</sequence>
<feature type="domain" description="F-box" evidence="1">
    <location>
        <begin position="12"/>
        <end position="47"/>
    </location>
</feature>
<dbReference type="OrthoDB" id="2585512at2759"/>
<evidence type="ECO:0000313" key="6">
    <source>
        <dbReference type="Proteomes" id="UP000233551"/>
    </source>
</evidence>
<dbReference type="EMBL" id="MTKT01004939">
    <property type="protein sequence ID" value="OWM69181.1"/>
    <property type="molecule type" value="Genomic_DNA"/>
</dbReference>
<proteinExistence type="predicted"/>
<name>A0A218WAE0_PUNGR</name>
<dbReference type="PANTHER" id="PTHR13318:SF190">
    <property type="entry name" value="PARTNER OF PAIRED, ISOFORM B"/>
    <property type="match status" value="1"/>
</dbReference>
<dbReference type="InterPro" id="IPR057207">
    <property type="entry name" value="FBXL15_LRR"/>
</dbReference>
<dbReference type="Gene3D" id="3.80.10.10">
    <property type="entry name" value="Ribonuclease Inhibitor"/>
    <property type="match status" value="2"/>
</dbReference>
<reference evidence="5" key="1">
    <citation type="journal article" date="2017" name="Plant J.">
        <title>The pomegranate (Punica granatum L.) genome and the genomics of punicalagin biosynthesis.</title>
        <authorList>
            <person name="Qin G."/>
            <person name="Xu C."/>
            <person name="Ming R."/>
            <person name="Tang H."/>
            <person name="Guyot R."/>
            <person name="Kramer E.M."/>
            <person name="Hu Y."/>
            <person name="Yi X."/>
            <person name="Qi Y."/>
            <person name="Xu X."/>
            <person name="Gao Z."/>
            <person name="Pan H."/>
            <person name="Jian J."/>
            <person name="Tian Y."/>
            <person name="Yue Z."/>
            <person name="Xu Y."/>
        </authorList>
    </citation>
    <scope>NUCLEOTIDE SEQUENCE [LARGE SCALE GENOMIC DNA]</scope>
    <source>
        <strain evidence="5">cv. Dabenzi</strain>
    </source>
</reference>
<dbReference type="Pfam" id="PF00646">
    <property type="entry name" value="F-box"/>
    <property type="match status" value="1"/>
</dbReference>
<comment type="caution">
    <text evidence="3">The sequence shown here is derived from an EMBL/GenBank/DDBJ whole genome shotgun (WGS) entry which is preliminary data.</text>
</comment>
<dbReference type="Pfam" id="PF25372">
    <property type="entry name" value="DUF7885"/>
    <property type="match status" value="1"/>
</dbReference>
<gene>
    <name evidence="3" type="ORF">CDL15_Pgr025368</name>
    <name evidence="4" type="ORF">CRG98_037084</name>
</gene>
<evidence type="ECO:0000259" key="1">
    <source>
        <dbReference type="Pfam" id="PF00646"/>
    </source>
</evidence>
<dbReference type="GeneID" id="116209834"/>
<keyword evidence="6" id="KW-1185">Reference proteome</keyword>
<dbReference type="STRING" id="22663.A0A218WAE0"/>
<dbReference type="Proteomes" id="UP000233551">
    <property type="component" value="Unassembled WGS sequence"/>
</dbReference>
<evidence type="ECO:0000313" key="5">
    <source>
        <dbReference type="Proteomes" id="UP000197138"/>
    </source>
</evidence>
<accession>A0A218WAE0</accession>
<dbReference type="Proteomes" id="UP000197138">
    <property type="component" value="Unassembled WGS sequence"/>
</dbReference>
<dbReference type="SMART" id="SM00367">
    <property type="entry name" value="LRR_CC"/>
    <property type="match status" value="7"/>
</dbReference>
<organism evidence="3 5">
    <name type="scientific">Punica granatum</name>
    <name type="common">Pomegranate</name>
    <dbReference type="NCBI Taxonomy" id="22663"/>
    <lineage>
        <taxon>Eukaryota</taxon>
        <taxon>Viridiplantae</taxon>
        <taxon>Streptophyta</taxon>
        <taxon>Embryophyta</taxon>
        <taxon>Tracheophyta</taxon>
        <taxon>Spermatophyta</taxon>
        <taxon>Magnoliopsida</taxon>
        <taxon>eudicotyledons</taxon>
        <taxon>Gunneridae</taxon>
        <taxon>Pentapetalae</taxon>
        <taxon>rosids</taxon>
        <taxon>malvids</taxon>
        <taxon>Myrtales</taxon>
        <taxon>Lythraceae</taxon>
        <taxon>Punica</taxon>
    </lineage>
</organism>
<evidence type="ECO:0000259" key="2">
    <source>
        <dbReference type="Pfam" id="PF25372"/>
    </source>
</evidence>
<dbReference type="EMBL" id="PGOL01003151">
    <property type="protein sequence ID" value="PKI42495.1"/>
    <property type="molecule type" value="Genomic_DNA"/>
</dbReference>
<protein>
    <submittedName>
        <fullName evidence="3">Uncharacterized protein</fullName>
    </submittedName>
</protein>